<dbReference type="GO" id="GO:0005886">
    <property type="term" value="C:plasma membrane"/>
    <property type="evidence" value="ECO:0007669"/>
    <property type="project" value="UniProtKB-SubCell"/>
</dbReference>
<evidence type="ECO:0000256" key="4">
    <source>
        <dbReference type="ARBA" id="ARBA00022475"/>
    </source>
</evidence>
<dbReference type="GO" id="GO:0071973">
    <property type="term" value="P:bacterial-type flagellum-dependent cell motility"/>
    <property type="evidence" value="ECO:0007669"/>
    <property type="project" value="InterPro"/>
</dbReference>
<dbReference type="OrthoDB" id="9807026at2"/>
<dbReference type="InterPro" id="IPR043427">
    <property type="entry name" value="YscJ/FliF"/>
</dbReference>
<dbReference type="InterPro" id="IPR000067">
    <property type="entry name" value="FlgMring_FliF"/>
</dbReference>
<evidence type="ECO:0000259" key="14">
    <source>
        <dbReference type="Pfam" id="PF08345"/>
    </source>
</evidence>
<dbReference type="PIRSF" id="PIRSF004862">
    <property type="entry name" value="FliF"/>
    <property type="match status" value="1"/>
</dbReference>
<feature type="transmembrane region" description="Helical" evidence="12">
    <location>
        <begin position="23"/>
        <end position="43"/>
    </location>
</feature>
<dbReference type="STRING" id="485916.Dtox_0688"/>
<name>C8W1F7_DESAS</name>
<dbReference type="HOGENOM" id="CLU_028108_2_0_9"/>
<keyword evidence="7 12" id="KW-0472">Membrane</keyword>
<feature type="region of interest" description="Disordered" evidence="11">
    <location>
        <begin position="300"/>
        <end position="331"/>
    </location>
</feature>
<reference evidence="15 16" key="1">
    <citation type="journal article" date="2009" name="Stand. Genomic Sci.">
        <title>Complete genome sequence of Desulfotomaculum acetoxidans type strain (5575).</title>
        <authorList>
            <person name="Spring S."/>
            <person name="Lapidus A."/>
            <person name="Schroder M."/>
            <person name="Gleim D."/>
            <person name="Sims D."/>
            <person name="Meincke L."/>
            <person name="Glavina Del Rio T."/>
            <person name="Tice H."/>
            <person name="Copeland A."/>
            <person name="Cheng J.F."/>
            <person name="Lucas S."/>
            <person name="Chen F."/>
            <person name="Nolan M."/>
            <person name="Bruce D."/>
            <person name="Goodwin L."/>
            <person name="Pitluck S."/>
            <person name="Ivanova N."/>
            <person name="Mavromatis K."/>
            <person name="Mikhailova N."/>
            <person name="Pati A."/>
            <person name="Chen A."/>
            <person name="Palaniappan K."/>
            <person name="Land M."/>
            <person name="Hauser L."/>
            <person name="Chang Y.J."/>
            <person name="Jeffries C.D."/>
            <person name="Chain P."/>
            <person name="Saunders E."/>
            <person name="Brettin T."/>
            <person name="Detter J.C."/>
            <person name="Goker M."/>
            <person name="Bristow J."/>
            <person name="Eisen J.A."/>
            <person name="Markowitz V."/>
            <person name="Hugenholtz P."/>
            <person name="Kyrpides N.C."/>
            <person name="Klenk H.P."/>
            <person name="Han C."/>
        </authorList>
    </citation>
    <scope>NUCLEOTIDE SEQUENCE [LARGE SCALE GENOMIC DNA]</scope>
    <source>
        <strain evidence="16">ATCC 49208 / DSM 771 / VKM B-1644</strain>
    </source>
</reference>
<dbReference type="PANTHER" id="PTHR30046">
    <property type="entry name" value="FLAGELLAR M-RING PROTEIN"/>
    <property type="match status" value="1"/>
</dbReference>
<evidence type="ECO:0000256" key="2">
    <source>
        <dbReference type="ARBA" id="ARBA00004651"/>
    </source>
</evidence>
<evidence type="ECO:0000256" key="7">
    <source>
        <dbReference type="ARBA" id="ARBA00023136"/>
    </source>
</evidence>
<evidence type="ECO:0000256" key="3">
    <source>
        <dbReference type="ARBA" id="ARBA00007971"/>
    </source>
</evidence>
<dbReference type="GO" id="GO:0009431">
    <property type="term" value="C:bacterial-type flagellum basal body, MS ring"/>
    <property type="evidence" value="ECO:0007669"/>
    <property type="project" value="InterPro"/>
</dbReference>
<dbReference type="InterPro" id="IPR045851">
    <property type="entry name" value="AMP-bd_C_sf"/>
</dbReference>
<dbReference type="RefSeq" id="WP_015756320.1">
    <property type="nucleotide sequence ID" value="NC_013216.1"/>
</dbReference>
<keyword evidence="15" id="KW-0282">Flagellum</keyword>
<keyword evidence="16" id="KW-1185">Reference proteome</keyword>
<feature type="domain" description="Flagellar M-ring N-terminal" evidence="13">
    <location>
        <begin position="44"/>
        <end position="219"/>
    </location>
</feature>
<evidence type="ECO:0000256" key="5">
    <source>
        <dbReference type="ARBA" id="ARBA00022692"/>
    </source>
</evidence>
<feature type="transmembrane region" description="Helical" evidence="12">
    <location>
        <begin position="427"/>
        <end position="448"/>
    </location>
</feature>
<proteinExistence type="inferred from homology"/>
<keyword evidence="5 12" id="KW-0812">Transmembrane</keyword>
<comment type="subcellular location">
    <subcellularLocation>
        <location evidence="1 9">Bacterial flagellum basal body</location>
    </subcellularLocation>
    <subcellularLocation>
        <location evidence="2">Cell membrane</location>
        <topology evidence="2">Multi-pass membrane protein</topology>
    </subcellularLocation>
</comment>
<keyword evidence="15" id="KW-0969">Cilium</keyword>
<dbReference type="Pfam" id="PF08345">
    <property type="entry name" value="YscJ_FliF_C"/>
    <property type="match status" value="1"/>
</dbReference>
<dbReference type="NCBIfam" id="TIGR00206">
    <property type="entry name" value="fliF"/>
    <property type="match status" value="1"/>
</dbReference>
<evidence type="ECO:0000313" key="15">
    <source>
        <dbReference type="EMBL" id="ACV61602.1"/>
    </source>
</evidence>
<dbReference type="GO" id="GO:0003774">
    <property type="term" value="F:cytoskeletal motor activity"/>
    <property type="evidence" value="ECO:0007669"/>
    <property type="project" value="InterPro"/>
</dbReference>
<dbReference type="KEGG" id="dae:Dtox_0688"/>
<dbReference type="Pfam" id="PF01514">
    <property type="entry name" value="YscJ_FliF"/>
    <property type="match status" value="1"/>
</dbReference>
<dbReference type="eggNOG" id="COG1766">
    <property type="taxonomic scope" value="Bacteria"/>
</dbReference>
<evidence type="ECO:0000256" key="8">
    <source>
        <dbReference type="ARBA" id="ARBA00023143"/>
    </source>
</evidence>
<keyword evidence="10" id="KW-0175">Coiled coil</keyword>
<keyword evidence="6 12" id="KW-1133">Transmembrane helix</keyword>
<protein>
    <recommendedName>
        <fullName evidence="9">Flagellar M-ring protein</fullName>
    </recommendedName>
</protein>
<keyword evidence="8 9" id="KW-0975">Bacterial flagellum</keyword>
<evidence type="ECO:0000256" key="12">
    <source>
        <dbReference type="SAM" id="Phobius"/>
    </source>
</evidence>
<feature type="compositionally biased region" description="Polar residues" evidence="11">
    <location>
        <begin position="311"/>
        <end position="328"/>
    </location>
</feature>
<dbReference type="InterPro" id="IPR006182">
    <property type="entry name" value="FliF_N_dom"/>
</dbReference>
<gene>
    <name evidence="15" type="ordered locus">Dtox_0688</name>
</gene>
<evidence type="ECO:0000256" key="11">
    <source>
        <dbReference type="SAM" id="MobiDB-lite"/>
    </source>
</evidence>
<evidence type="ECO:0000259" key="13">
    <source>
        <dbReference type="Pfam" id="PF01514"/>
    </source>
</evidence>
<feature type="domain" description="Flagellar M-ring C-terminal" evidence="14">
    <location>
        <begin position="256"/>
        <end position="400"/>
    </location>
</feature>
<dbReference type="PANTHER" id="PTHR30046:SF0">
    <property type="entry name" value="FLAGELLAR M-RING PROTEIN"/>
    <property type="match status" value="1"/>
</dbReference>
<accession>C8W1F7</accession>
<dbReference type="InterPro" id="IPR013556">
    <property type="entry name" value="Flag_M-ring_C"/>
</dbReference>
<organism evidence="15 16">
    <name type="scientific">Desulfofarcimen acetoxidans (strain ATCC 49208 / DSM 771 / KCTC 5769 / VKM B-1644 / 5575)</name>
    <name type="common">Desulfotomaculum acetoxidans</name>
    <dbReference type="NCBI Taxonomy" id="485916"/>
    <lineage>
        <taxon>Bacteria</taxon>
        <taxon>Bacillati</taxon>
        <taxon>Bacillota</taxon>
        <taxon>Clostridia</taxon>
        <taxon>Eubacteriales</taxon>
        <taxon>Peptococcaceae</taxon>
        <taxon>Desulfofarcimen</taxon>
    </lineage>
</organism>
<feature type="coiled-coil region" evidence="10">
    <location>
        <begin position="454"/>
        <end position="481"/>
    </location>
</feature>
<evidence type="ECO:0000313" key="16">
    <source>
        <dbReference type="Proteomes" id="UP000002217"/>
    </source>
</evidence>
<comment type="function">
    <text evidence="9">The M ring may be actively involved in energy transduction.</text>
</comment>
<dbReference type="Gene3D" id="3.30.300.30">
    <property type="match status" value="1"/>
</dbReference>
<keyword evidence="15" id="KW-0966">Cell projection</keyword>
<comment type="similarity">
    <text evidence="3 9">Belongs to the FliF family.</text>
</comment>
<keyword evidence="4" id="KW-1003">Cell membrane</keyword>
<dbReference type="AlphaFoldDB" id="C8W1F7"/>
<dbReference type="EMBL" id="CP001720">
    <property type="protein sequence ID" value="ACV61602.1"/>
    <property type="molecule type" value="Genomic_DNA"/>
</dbReference>
<dbReference type="PRINTS" id="PR01009">
    <property type="entry name" value="FLGMRINGFLIF"/>
</dbReference>
<evidence type="ECO:0000256" key="10">
    <source>
        <dbReference type="SAM" id="Coils"/>
    </source>
</evidence>
<dbReference type="Proteomes" id="UP000002217">
    <property type="component" value="Chromosome"/>
</dbReference>
<evidence type="ECO:0000256" key="9">
    <source>
        <dbReference type="PIRNR" id="PIRNR004862"/>
    </source>
</evidence>
<evidence type="ECO:0000256" key="1">
    <source>
        <dbReference type="ARBA" id="ARBA00004117"/>
    </source>
</evidence>
<sequence length="512" mass="57577">MTPRELLDRLKQRWQSLSQVKKAFVIIAGTGILAATLYLITFLTQTSYTPLMTNLEPRDAGAIEEKLKSLKYEDFKLADQGTTIMVPKEQVYEIRIKLASSGVLQGGGLGFELFDQNQMGVSDFEQQVDYQRALQEELRRTIIQLEEVEQARVHLVLPQKSVFVDEQEPASVSIALKLKPLAKLKPEQVKGIADLAVGSIQGLKLENVHIIDMQGHILSDTIDTENDEDSSQVINKQQQVRREYEKELEKRIQNVLDRVLGTDKAVSMVTAEMDFNKQEINTTTHGPGQKVSEQLINEKSQGTGLGGVTGTDAQNTQTYPTGTDNVESASRDESITNYQVDTTQQKVVQPPGTIKKLSTSVVVDGKLSATRIQQIESLVSTAIGYDQARGDQINVTNIAFDTSYQDKMQAEMGKEETLAAQKQRQQLIYFAIAGAVIFLIMSAFLIAYMRRRRRQQQEDTLEESIKSVQDLIEEEQELEVKYIDVKHDQIKKLAKERPQDIAEILKIWLSEG</sequence>
<evidence type="ECO:0000256" key="6">
    <source>
        <dbReference type="ARBA" id="ARBA00022989"/>
    </source>
</evidence>